<dbReference type="Proteomes" id="UP000198876">
    <property type="component" value="Unassembled WGS sequence"/>
</dbReference>
<proteinExistence type="predicted"/>
<dbReference type="InterPro" id="IPR056442">
    <property type="entry name" value="GINT1_N"/>
</dbReference>
<dbReference type="Pfam" id="PF24793">
    <property type="entry name" value="GINT1_N"/>
    <property type="match status" value="1"/>
</dbReference>
<keyword evidence="3" id="KW-1185">Reference proteome</keyword>
<dbReference type="EMBL" id="FOOQ01000001">
    <property type="protein sequence ID" value="SFG17492.1"/>
    <property type="molecule type" value="Genomic_DNA"/>
</dbReference>
<dbReference type="InterPro" id="IPR023296">
    <property type="entry name" value="Glyco_hydro_beta-prop_sf"/>
</dbReference>
<organism evidence="2 3">
    <name type="scientific">Halopelagius inordinatus</name>
    <dbReference type="NCBI Taxonomy" id="553467"/>
    <lineage>
        <taxon>Archaea</taxon>
        <taxon>Methanobacteriati</taxon>
        <taxon>Methanobacteriota</taxon>
        <taxon>Stenosarchaea group</taxon>
        <taxon>Halobacteria</taxon>
        <taxon>Halobacteriales</taxon>
        <taxon>Haloferacaceae</taxon>
    </lineage>
</organism>
<feature type="domain" description="Glucosamine inositolphosphorylceramide transferase 1 N-terminal" evidence="1">
    <location>
        <begin position="13"/>
        <end position="272"/>
    </location>
</feature>
<protein>
    <recommendedName>
        <fullName evidence="1">Glucosamine inositolphosphorylceramide transferase 1 N-terminal domain-containing protein</fullName>
    </recommendedName>
</protein>
<dbReference type="RefSeq" id="WP_092890939.1">
    <property type="nucleotide sequence ID" value="NZ_FOOQ01000001.1"/>
</dbReference>
<accession>A0A1I2PMY7</accession>
<dbReference type="STRING" id="553467.SAMN04488063_1661"/>
<dbReference type="Gene3D" id="2.115.10.20">
    <property type="entry name" value="Glycosyl hydrolase domain, family 43"/>
    <property type="match status" value="1"/>
</dbReference>
<gene>
    <name evidence="2" type="ORF">SAMN04488063_1661</name>
</gene>
<evidence type="ECO:0000313" key="2">
    <source>
        <dbReference type="EMBL" id="SFG17492.1"/>
    </source>
</evidence>
<dbReference type="AlphaFoldDB" id="A0A1I2PMY7"/>
<name>A0A1I2PMY7_9EURY</name>
<sequence>MLTVKPYRGIDQPVVDGTEIHDFAADWVADPFLQYDDGTYYLFAEAAKNEYPKNGACLVWYESPDGLSWKYQGVVLDRQPGSDMTDSYPQVIQHEGTRYLVPSFARGSNADEFRIYEFTDFPAELNHVETPVSEGVRGDPTLFNWQNKWYCIFEDFDHHLRLYYSDSFLDGNWVEHPESPIETSRELRPGGRPIVRSDCIDFFTQGPRSKRTSLLCYRITEISPERFEWTEIEASPVLYPASHSGRWNELKMHHIDTLEPPNDGKSIVSVDGQNRHGDYSIGIYRPSS</sequence>
<reference evidence="3" key="1">
    <citation type="submission" date="2016-10" db="EMBL/GenBank/DDBJ databases">
        <authorList>
            <person name="Varghese N."/>
            <person name="Submissions S."/>
        </authorList>
    </citation>
    <scope>NUCLEOTIDE SEQUENCE [LARGE SCALE GENOMIC DNA]</scope>
    <source>
        <strain evidence="3">CGMCC 1.7739</strain>
    </source>
</reference>
<evidence type="ECO:0000259" key="1">
    <source>
        <dbReference type="Pfam" id="PF24793"/>
    </source>
</evidence>
<dbReference type="SUPFAM" id="SSF75005">
    <property type="entry name" value="Arabinanase/levansucrase/invertase"/>
    <property type="match status" value="1"/>
</dbReference>
<evidence type="ECO:0000313" key="3">
    <source>
        <dbReference type="Proteomes" id="UP000198876"/>
    </source>
</evidence>
<dbReference type="OrthoDB" id="203438at2157"/>